<comment type="caution">
    <text evidence="1">The sequence shown here is derived from an EMBL/GenBank/DDBJ whole genome shotgun (WGS) entry which is preliminary data.</text>
</comment>
<dbReference type="EMBL" id="JBBKAI010000002">
    <property type="protein sequence ID" value="MEJ8662221.1"/>
    <property type="molecule type" value="Genomic_DNA"/>
</dbReference>
<evidence type="ECO:0000313" key="1">
    <source>
        <dbReference type="EMBL" id="MEJ8662221.1"/>
    </source>
</evidence>
<reference evidence="1" key="1">
    <citation type="submission" date="2024-03" db="EMBL/GenBank/DDBJ databases">
        <title>Novel Streptomyces species of biotechnological and ecological value are a feature of Machair soil.</title>
        <authorList>
            <person name="Prole J.R."/>
            <person name="Goodfellow M."/>
            <person name="Allenby N."/>
            <person name="Ward A.C."/>
        </authorList>
    </citation>
    <scope>NUCLEOTIDE SEQUENCE</scope>
    <source>
        <strain evidence="1">MS1.AVA.4</strain>
    </source>
</reference>
<keyword evidence="2" id="KW-1185">Reference proteome</keyword>
<dbReference type="Proteomes" id="UP001375539">
    <property type="component" value="Unassembled WGS sequence"/>
</dbReference>
<gene>
    <name evidence="1" type="ORF">WKI58_38120</name>
</gene>
<proteinExistence type="predicted"/>
<accession>A0ACC6QVA0</accession>
<organism evidence="1 2">
    <name type="scientific">Streptomyces pratisoli</name>
    <dbReference type="NCBI Taxonomy" id="3139917"/>
    <lineage>
        <taxon>Bacteria</taxon>
        <taxon>Bacillati</taxon>
        <taxon>Actinomycetota</taxon>
        <taxon>Actinomycetes</taxon>
        <taxon>Kitasatosporales</taxon>
        <taxon>Streptomycetaceae</taxon>
        <taxon>Streptomyces</taxon>
    </lineage>
</organism>
<sequence>MANDVEGPAEQIAGDLALAIYQGLIPGGEQLPSQSKLMKSYGVAMATAAAALAKLSAAGLTRGVPGRGTYAVDVQRMQAHPVLEVMAAASLCRSLAALTFGPGEAAPTVGVDGDLDEDTSGDREPVQPRQVEVSALILLDRQVLRWMSEAFLSAARRLVGAGQREADAHLLAAARAILRDGGRRPEGQPAIAIHGMRRPADEDVALRIWPERGDPAGPDGPPF</sequence>
<protein>
    <submittedName>
        <fullName evidence="1">GntR family transcriptional regulator</fullName>
    </submittedName>
</protein>
<name>A0ACC6QVA0_9ACTN</name>
<evidence type="ECO:0000313" key="2">
    <source>
        <dbReference type="Proteomes" id="UP001375539"/>
    </source>
</evidence>